<keyword evidence="1" id="KW-0804">Transcription</keyword>
<dbReference type="InterPro" id="IPR036735">
    <property type="entry name" value="NGN_dom_sf"/>
</dbReference>
<reference evidence="3" key="2">
    <citation type="submission" date="2010-03" db="EMBL/GenBank/DDBJ databases">
        <authorList>
            <person name="Pajon A."/>
        </authorList>
    </citation>
    <scope>NUCLEOTIDE SEQUENCE</scope>
    <source>
        <strain evidence="3">Type strain: 18P13</strain>
    </source>
</reference>
<dbReference type="Gene3D" id="3.30.70.940">
    <property type="entry name" value="NusG, N-terminal domain"/>
    <property type="match status" value="1"/>
</dbReference>
<dbReference type="EMBL" id="FP929052">
    <property type="protein sequence ID" value="CBL17850.1"/>
    <property type="molecule type" value="Genomic_DNA"/>
</dbReference>
<dbReference type="AlphaFoldDB" id="D4LE05"/>
<dbReference type="PATRIC" id="fig|213810.4.peg.1689"/>
<sequence>MMYVLQTKPGQDDNAVRDLERLGYRSYAPRRIALHRRGGTWWEAEYPVFPGYVFLDDLELTDVDYHRIMPCVGVIRFLGHGAPEPLPEHEAEYIRWLHNGGKPIAPSEVRIRPDGSMQYVSGLISSYAGRVEHNSRQRRATIRISIAGKLHRITLAVRYVQQTDLMADPGVDTSPGVAQDCMMPVT</sequence>
<name>D4LE05_RUMC1</name>
<dbReference type="SUPFAM" id="SSF82679">
    <property type="entry name" value="N-utilization substance G protein NusG, N-terminal domain"/>
    <property type="match status" value="1"/>
</dbReference>
<evidence type="ECO:0000256" key="1">
    <source>
        <dbReference type="ARBA" id="ARBA00023163"/>
    </source>
</evidence>
<dbReference type="RefSeq" id="WP_015558756.1">
    <property type="nucleotide sequence ID" value="NC_021039.1"/>
</dbReference>
<dbReference type="BioCyc" id="RCHA213810:RUM_RS08710-MONOMER"/>
<proteinExistence type="predicted"/>
<evidence type="ECO:0000313" key="4">
    <source>
        <dbReference type="Proteomes" id="UP000007054"/>
    </source>
</evidence>
<feature type="domain" description="NusG-like N-terminal" evidence="2">
    <location>
        <begin position="3"/>
        <end position="94"/>
    </location>
</feature>
<evidence type="ECO:0000313" key="3">
    <source>
        <dbReference type="EMBL" id="CBL17850.1"/>
    </source>
</evidence>
<dbReference type="InterPro" id="IPR006645">
    <property type="entry name" value="NGN-like_dom"/>
</dbReference>
<dbReference type="KEGG" id="rch:RUM_17940"/>
<dbReference type="GeneID" id="83156476"/>
<dbReference type="STRING" id="213810.RUM_17940"/>
<dbReference type="HOGENOM" id="CLU_067287_2_2_9"/>
<keyword evidence="4" id="KW-1185">Reference proteome</keyword>
<dbReference type="OrthoDB" id="1681764at2"/>
<evidence type="ECO:0000259" key="2">
    <source>
        <dbReference type="Pfam" id="PF02357"/>
    </source>
</evidence>
<organism evidence="3 4">
    <name type="scientific">Ruminococcus champanellensis (strain DSM 18848 / JCM 17042 / KCTC 15320 / 18P13)</name>
    <dbReference type="NCBI Taxonomy" id="213810"/>
    <lineage>
        <taxon>Bacteria</taxon>
        <taxon>Bacillati</taxon>
        <taxon>Bacillota</taxon>
        <taxon>Clostridia</taxon>
        <taxon>Eubacteriales</taxon>
        <taxon>Oscillospiraceae</taxon>
        <taxon>Ruminococcus</taxon>
    </lineage>
</organism>
<dbReference type="GO" id="GO:0006354">
    <property type="term" value="P:DNA-templated transcription elongation"/>
    <property type="evidence" value="ECO:0007669"/>
    <property type="project" value="InterPro"/>
</dbReference>
<accession>D4LE05</accession>
<dbReference type="Pfam" id="PF02357">
    <property type="entry name" value="NusG"/>
    <property type="match status" value="1"/>
</dbReference>
<reference evidence="3" key="1">
    <citation type="submission" date="2010-03" db="EMBL/GenBank/DDBJ databases">
        <title>The genome sequence of Ruminococcus sp. 18P13.</title>
        <authorList>
            <consortium name="metaHIT consortium -- http://www.metahit.eu/"/>
            <person name="Pajon A."/>
            <person name="Turner K."/>
            <person name="Parkhill J."/>
            <person name="Bernalier A."/>
        </authorList>
    </citation>
    <scope>NUCLEOTIDE SEQUENCE [LARGE SCALE GENOMIC DNA]</scope>
    <source>
        <strain evidence="3">Type strain: 18P13</strain>
    </source>
</reference>
<dbReference type="Proteomes" id="UP000007054">
    <property type="component" value="Chromosome"/>
</dbReference>
<gene>
    <name evidence="3" type="ordered locus">RUM_17940</name>
</gene>
<protein>
    <submittedName>
        <fullName evidence="3">Transcription antiterminator</fullName>
    </submittedName>
</protein>